<dbReference type="PANTHER" id="PTHR13459">
    <property type="entry name" value="E3 UBIQUITIN-PROTEIN LIGASE RNF220 ISOFORM X1"/>
    <property type="match status" value="1"/>
</dbReference>
<dbReference type="GO" id="GO:0046872">
    <property type="term" value="F:metal ion binding"/>
    <property type="evidence" value="ECO:0007669"/>
    <property type="project" value="InterPro"/>
</dbReference>
<keyword evidence="2" id="KW-0863">Zinc-finger</keyword>
<proteinExistence type="predicted"/>
<dbReference type="InterPro" id="IPR052443">
    <property type="entry name" value="E3_ubiq-ligase_RNF220-like"/>
</dbReference>
<accession>A0A674DJW8</accession>
<organism evidence="7 8">
    <name type="scientific">Salmo trutta</name>
    <name type="common">Brown trout</name>
    <dbReference type="NCBI Taxonomy" id="8032"/>
    <lineage>
        <taxon>Eukaryota</taxon>
        <taxon>Metazoa</taxon>
        <taxon>Chordata</taxon>
        <taxon>Craniata</taxon>
        <taxon>Vertebrata</taxon>
        <taxon>Euteleostomi</taxon>
        <taxon>Actinopterygii</taxon>
        <taxon>Neopterygii</taxon>
        <taxon>Teleostei</taxon>
        <taxon>Protacanthopterygii</taxon>
        <taxon>Salmoniformes</taxon>
        <taxon>Salmonidae</taxon>
        <taxon>Salmoninae</taxon>
        <taxon>Salmo</taxon>
    </lineage>
</organism>
<evidence type="ECO:0000256" key="1">
    <source>
        <dbReference type="ARBA" id="ARBA00022723"/>
    </source>
</evidence>
<dbReference type="Ensembl" id="ENSSTUT00000103431.1">
    <property type="protein sequence ID" value="ENSSTUP00000096292.1"/>
    <property type="gene ID" value="ENSSTUG00000043219.1"/>
</dbReference>
<evidence type="ECO:0000256" key="4">
    <source>
        <dbReference type="SAM" id="MobiDB-lite"/>
    </source>
</evidence>
<evidence type="ECO:0000259" key="6">
    <source>
        <dbReference type="Pfam" id="PF15926"/>
    </source>
</evidence>
<dbReference type="CTD" id="561654"/>
<feature type="domain" description="E3 ubiquitin-protein ligase RNF220 middle" evidence="6">
    <location>
        <begin position="224"/>
        <end position="475"/>
    </location>
</feature>
<dbReference type="Pfam" id="PF13923">
    <property type="entry name" value="zf-C3HC4_2"/>
    <property type="match status" value="1"/>
</dbReference>
<keyword evidence="8" id="KW-1185">Reference proteome</keyword>
<dbReference type="Pfam" id="PF15926">
    <property type="entry name" value="RNF220"/>
    <property type="match status" value="1"/>
</dbReference>
<dbReference type="InterPro" id="IPR013083">
    <property type="entry name" value="Znf_RING/FYVE/PHD"/>
</dbReference>
<dbReference type="PANTHER" id="PTHR13459:SF1">
    <property type="entry name" value="E3 UBIQUITIN-PROTEIN LIGASE RNF220 ISOFORM X1"/>
    <property type="match status" value="1"/>
</dbReference>
<reference evidence="7" key="2">
    <citation type="submission" date="2025-09" db="UniProtKB">
        <authorList>
            <consortium name="Ensembl"/>
        </authorList>
    </citation>
    <scope>IDENTIFICATION</scope>
</reference>
<dbReference type="Gene3D" id="3.30.40.10">
    <property type="entry name" value="Zinc/RING finger domain, C3HC4 (zinc finger)"/>
    <property type="match status" value="1"/>
</dbReference>
<keyword evidence="1" id="KW-0479">Metal-binding</keyword>
<evidence type="ECO:0000313" key="8">
    <source>
        <dbReference type="Proteomes" id="UP000472277"/>
    </source>
</evidence>
<dbReference type="GO" id="GO:0061630">
    <property type="term" value="F:ubiquitin protein ligase activity"/>
    <property type="evidence" value="ECO:0007669"/>
    <property type="project" value="TreeGrafter"/>
</dbReference>
<reference evidence="7" key="1">
    <citation type="submission" date="2025-08" db="UniProtKB">
        <authorList>
            <consortium name="Ensembl"/>
        </authorList>
    </citation>
    <scope>IDENTIFICATION</scope>
</reference>
<dbReference type="InterPro" id="IPR001841">
    <property type="entry name" value="Znf_RING"/>
</dbReference>
<dbReference type="GeneTree" id="ENSGT00390000016573"/>
<dbReference type="InterPro" id="IPR031824">
    <property type="entry name" value="RNF220_mid"/>
</dbReference>
<name>A0A674DJW8_SALTR</name>
<gene>
    <name evidence="7" type="primary">RNF220</name>
    <name evidence="7" type="synonym">rnf220a</name>
</gene>
<feature type="compositionally biased region" description="Polar residues" evidence="4">
    <location>
        <begin position="489"/>
        <end position="502"/>
    </location>
</feature>
<evidence type="ECO:0000313" key="7">
    <source>
        <dbReference type="Ensembl" id="ENSSTUP00000096292.1"/>
    </source>
</evidence>
<evidence type="ECO:0000256" key="2">
    <source>
        <dbReference type="ARBA" id="ARBA00022771"/>
    </source>
</evidence>
<feature type="domain" description="RING-type" evidence="5">
    <location>
        <begin position="630"/>
        <end position="663"/>
    </location>
</feature>
<dbReference type="SUPFAM" id="SSF57850">
    <property type="entry name" value="RING/U-box"/>
    <property type="match status" value="1"/>
</dbReference>
<dbReference type="Proteomes" id="UP000472277">
    <property type="component" value="Chromosome 21"/>
</dbReference>
<dbReference type="InterPro" id="IPR040178">
    <property type="entry name" value="RNF220_RING"/>
</dbReference>
<keyword evidence="3" id="KW-0862">Zinc</keyword>
<sequence length="677" mass="74957">MDLHRAAFKMESSSYLPNPLASPALMVLASTAEASRDASIPCQQPRPFGVPVSMGEKDMHLPFNNGSYTFASMYHRQGAVPGGFPNRDFPSSLLHLHHQFAPPNLDCSPISMLNHSGVGAFRPFASPPEDRDGAGGYQSAFTPAKRLKGCLDADASPHLRYTDAEGKEYDFGAQIPSRSPSALKAVEDAGKKIFAVSGLLSDRETSSSPEDRIERCKRKVSLYDSQAPICPICQVLLRPGELQDHMEQEMERLTHMHLSKNPSHGHKDGSVAPGTPKSMLLSVHIKREGESPVVSPLSSEDAHHSDRYQTFLRVRANRQTRLNARIGKMKRRKPEDGQVCPLCSAPLAGTEEEMSRHVEQCLFKREGAFAEDDSADMDGENGTRFEEYEWCGQKRVRATTLLEGGFRGTGFAMCSTKENHDSDADLDVDGDDTLEYGKAQYTEADIIPCSGEDQGEAKEREALRGAVLNGGMPSNRITPEFSKWASDEMPSTSNGESSKQQPPQEPNAACSSSNAPRTCKNSEIEKITEGSTATTFEALKARIRELEKQILRGDRYKCLICMRKRFQTDRAEDKNLGQWGRALAVTAPNERRVAESSKPLPPLSIYCLYRGYVMGCSGGGIKRLLPLRRDSYTMPLTSIQCWHVHCEECWLRTLGNKKLCPQCNTITSPGDLRRVYM</sequence>
<feature type="region of interest" description="Disordered" evidence="4">
    <location>
        <begin position="485"/>
        <end position="517"/>
    </location>
</feature>
<evidence type="ECO:0000256" key="3">
    <source>
        <dbReference type="ARBA" id="ARBA00022833"/>
    </source>
</evidence>
<evidence type="ECO:0000259" key="5">
    <source>
        <dbReference type="Pfam" id="PF13923"/>
    </source>
</evidence>
<dbReference type="AlphaFoldDB" id="A0A674DJW8"/>
<dbReference type="CDD" id="cd16563">
    <property type="entry name" value="RING-HC_RNF220"/>
    <property type="match status" value="1"/>
</dbReference>
<protein>
    <submittedName>
        <fullName evidence="7">Ring finger protein 220</fullName>
    </submittedName>
</protein>
<dbReference type="GO" id="GO:0016567">
    <property type="term" value="P:protein ubiquitination"/>
    <property type="evidence" value="ECO:0007669"/>
    <property type="project" value="TreeGrafter"/>
</dbReference>